<protein>
    <submittedName>
        <fullName evidence="8">P53 domain-containing protein</fullName>
    </submittedName>
</protein>
<evidence type="ECO:0000256" key="4">
    <source>
        <dbReference type="ARBA" id="ARBA00023242"/>
    </source>
</evidence>
<dbReference type="InterPro" id="IPR008967">
    <property type="entry name" value="p53-like_TF_DNA-bd_sf"/>
</dbReference>
<dbReference type="InterPro" id="IPR011615">
    <property type="entry name" value="p53_DNA-bd"/>
</dbReference>
<evidence type="ECO:0000313" key="6">
    <source>
        <dbReference type="EMBL" id="VDN17463.1"/>
    </source>
</evidence>
<dbReference type="Proteomes" id="UP000271098">
    <property type="component" value="Unassembled WGS sequence"/>
</dbReference>
<name>A0A183DP14_9BILA</name>
<evidence type="ECO:0000256" key="1">
    <source>
        <dbReference type="ARBA" id="ARBA00004123"/>
    </source>
</evidence>
<keyword evidence="7" id="KW-1185">Reference proteome</keyword>
<feature type="domain" description="p53 DNA-binding" evidence="5">
    <location>
        <begin position="2"/>
        <end position="70"/>
    </location>
</feature>
<keyword evidence="4" id="KW-0539">Nucleus</keyword>
<reference evidence="8" key="1">
    <citation type="submission" date="2016-06" db="UniProtKB">
        <authorList>
            <consortium name="WormBaseParasite"/>
        </authorList>
    </citation>
    <scope>IDENTIFICATION</scope>
</reference>
<keyword evidence="3" id="KW-0804">Transcription</keyword>
<dbReference type="GO" id="GO:0000976">
    <property type="term" value="F:transcription cis-regulatory region binding"/>
    <property type="evidence" value="ECO:0007669"/>
    <property type="project" value="InterPro"/>
</dbReference>
<gene>
    <name evidence="6" type="ORF">GPUH_LOCUS10455</name>
</gene>
<organism evidence="8">
    <name type="scientific">Gongylonema pulchrum</name>
    <dbReference type="NCBI Taxonomy" id="637853"/>
    <lineage>
        <taxon>Eukaryota</taxon>
        <taxon>Metazoa</taxon>
        <taxon>Ecdysozoa</taxon>
        <taxon>Nematoda</taxon>
        <taxon>Chromadorea</taxon>
        <taxon>Rhabditida</taxon>
        <taxon>Spirurina</taxon>
        <taxon>Spiruromorpha</taxon>
        <taxon>Spiruroidea</taxon>
        <taxon>Gongylonematidae</taxon>
        <taxon>Gongylonema</taxon>
    </lineage>
</organism>
<sequence>MDHHLILVDNVKVSYLTEKVENSDKLRPFIIVYYDSLAYVSCLSLRFRCYSSCAGGIHRRPVVLCFSLENG</sequence>
<keyword evidence="2" id="KW-0805">Transcription regulation</keyword>
<evidence type="ECO:0000313" key="8">
    <source>
        <dbReference type="WBParaSite" id="GPUH_0001046801-mRNA-1"/>
    </source>
</evidence>
<evidence type="ECO:0000313" key="7">
    <source>
        <dbReference type="Proteomes" id="UP000271098"/>
    </source>
</evidence>
<reference evidence="6 7" key="2">
    <citation type="submission" date="2018-11" db="EMBL/GenBank/DDBJ databases">
        <authorList>
            <consortium name="Pathogen Informatics"/>
        </authorList>
    </citation>
    <scope>NUCLEOTIDE SEQUENCE [LARGE SCALE GENOMIC DNA]</scope>
</reference>
<evidence type="ECO:0000256" key="2">
    <source>
        <dbReference type="ARBA" id="ARBA00023015"/>
    </source>
</evidence>
<dbReference type="GO" id="GO:0003700">
    <property type="term" value="F:DNA-binding transcription factor activity"/>
    <property type="evidence" value="ECO:0007669"/>
    <property type="project" value="InterPro"/>
</dbReference>
<comment type="subcellular location">
    <subcellularLocation>
        <location evidence="1">Nucleus</location>
    </subcellularLocation>
</comment>
<evidence type="ECO:0000259" key="5">
    <source>
        <dbReference type="Pfam" id="PF00870"/>
    </source>
</evidence>
<dbReference type="Pfam" id="PF00870">
    <property type="entry name" value="P53"/>
    <property type="match status" value="1"/>
</dbReference>
<dbReference type="AlphaFoldDB" id="A0A183DP14"/>
<evidence type="ECO:0000256" key="3">
    <source>
        <dbReference type="ARBA" id="ARBA00023163"/>
    </source>
</evidence>
<dbReference type="Gene3D" id="2.60.40.720">
    <property type="match status" value="1"/>
</dbReference>
<dbReference type="InterPro" id="IPR012346">
    <property type="entry name" value="p53/RUNT-type_TF_DNA-bd_sf"/>
</dbReference>
<dbReference type="OrthoDB" id="5915660at2759"/>
<dbReference type="EMBL" id="UYRT01077984">
    <property type="protein sequence ID" value="VDN17463.1"/>
    <property type="molecule type" value="Genomic_DNA"/>
</dbReference>
<accession>A0A183DP14</accession>
<dbReference type="WBParaSite" id="GPUH_0001046801-mRNA-1">
    <property type="protein sequence ID" value="GPUH_0001046801-mRNA-1"/>
    <property type="gene ID" value="GPUH_0001046801"/>
</dbReference>
<dbReference type="GO" id="GO:0005634">
    <property type="term" value="C:nucleus"/>
    <property type="evidence" value="ECO:0007669"/>
    <property type="project" value="UniProtKB-SubCell"/>
</dbReference>
<dbReference type="SUPFAM" id="SSF49417">
    <property type="entry name" value="p53-like transcription factors"/>
    <property type="match status" value="1"/>
</dbReference>
<proteinExistence type="predicted"/>